<name>A0AC35GJ66_9BILA</name>
<protein>
    <submittedName>
        <fullName evidence="2">Apple domain-containing protein</fullName>
    </submittedName>
</protein>
<evidence type="ECO:0000313" key="2">
    <source>
        <dbReference type="WBParaSite" id="PS1159_v2.g5643.t1"/>
    </source>
</evidence>
<organism evidence="1 2">
    <name type="scientific">Panagrolaimus sp. PS1159</name>
    <dbReference type="NCBI Taxonomy" id="55785"/>
    <lineage>
        <taxon>Eukaryota</taxon>
        <taxon>Metazoa</taxon>
        <taxon>Ecdysozoa</taxon>
        <taxon>Nematoda</taxon>
        <taxon>Chromadorea</taxon>
        <taxon>Rhabditida</taxon>
        <taxon>Tylenchina</taxon>
        <taxon>Panagrolaimomorpha</taxon>
        <taxon>Panagrolaimoidea</taxon>
        <taxon>Panagrolaimidae</taxon>
        <taxon>Panagrolaimus</taxon>
    </lineage>
</organism>
<sequence length="625" mass="67061">MISRISILLLISAALNSSFAQYNGYAGYAGGGESGTSGSSANVESSSESKAPVAPMAPPRVPMPADMASSGSSLGYRPPPPPVRRDEQSIGQCSFDSSKWQIEPQSAIAHAIMFDRTTGLSCEECLQKCTEFQDAGSQWVCRTLTYDNVWKICDLFAVNGTETPYFLTQYHGRDYFVYLPALPPTDEQLNGETKIEEASAATGTVAAASSPAAGSSVPASSTGTSEASAPASAIAAPAPAPAAPGTAQASPALATPAPSGGSKSAEQVEAEPAAQTKESGDEGAHAQTNIGSKSESSSHSSTTEVKASSSTSESYQAVHRINVPKSGLSICSPGEIARYLRFEESQRAHPGDLVGFAAAKTLEECAAACDRDEILSCASAVFSPSGCELSATSANHSNAGELSPSKNAIYLEKICLSEKLGRKTKLIYNAVSNYVMVGHVQEVADAKTLAECNTACLQSEKDFGFICKSSMWYPSDETQNCLLNTQSRQTLPDVFIPEDQGVNMVYYEVLFENDLDFKSNNLNSRFRDEPLYESNESKWTVWSKCKKDLTGMRHRYLKCSEQKDVRKCPKESVMCRHLPAIQIQKLEKGSDCKAVLDSQGRKRCPHGIRLSKDGRKEYCRNPVDC</sequence>
<dbReference type="Proteomes" id="UP000887580">
    <property type="component" value="Unplaced"/>
</dbReference>
<reference evidence="2" key="1">
    <citation type="submission" date="2022-11" db="UniProtKB">
        <authorList>
            <consortium name="WormBaseParasite"/>
        </authorList>
    </citation>
    <scope>IDENTIFICATION</scope>
</reference>
<evidence type="ECO:0000313" key="1">
    <source>
        <dbReference type="Proteomes" id="UP000887580"/>
    </source>
</evidence>
<proteinExistence type="predicted"/>
<dbReference type="WBParaSite" id="PS1159_v2.g5643.t1">
    <property type="protein sequence ID" value="PS1159_v2.g5643.t1"/>
    <property type="gene ID" value="PS1159_v2.g5643"/>
</dbReference>
<accession>A0AC35GJ66</accession>